<sequence length="130" mass="15632">MDKVLELILRIFYYIFIVMIIDAIFGGGRRRRREEREESQHEEKYYQENQQQDNWSSSQDFANEFEIKLKNAYKCLGLNSDASDAEIKKKYRQLAKKYHPDVNSSKEAQNKMSEINNAYDLIMEQRKIKH</sequence>
<feature type="domain" description="J" evidence="4">
    <location>
        <begin position="71"/>
        <end position="130"/>
    </location>
</feature>
<evidence type="ECO:0000259" key="4">
    <source>
        <dbReference type="PROSITE" id="PS50076"/>
    </source>
</evidence>
<dbReference type="OrthoDB" id="9779889at2"/>
<keyword evidence="3" id="KW-1133">Transmembrane helix</keyword>
<dbReference type="PANTHER" id="PTHR43096:SF52">
    <property type="entry name" value="DNAJ HOMOLOG 1, MITOCHONDRIAL-RELATED"/>
    <property type="match status" value="1"/>
</dbReference>
<name>A0A4P7AIQ0_9MOLU</name>
<dbReference type="InterPro" id="IPR001623">
    <property type="entry name" value="DnaJ_domain"/>
</dbReference>
<dbReference type="KEGG" id="sgq:SGLAD_v1c08620"/>
<keyword evidence="6" id="KW-1185">Reference proteome</keyword>
<dbReference type="EMBL" id="CP038013">
    <property type="protein sequence ID" value="QBQ08061.1"/>
    <property type="molecule type" value="Genomic_DNA"/>
</dbReference>
<evidence type="ECO:0000313" key="5">
    <source>
        <dbReference type="EMBL" id="QBQ08061.1"/>
    </source>
</evidence>
<protein>
    <submittedName>
        <fullName evidence="5">DnaJ family protein</fullName>
    </submittedName>
</protein>
<dbReference type="CDD" id="cd06257">
    <property type="entry name" value="DnaJ"/>
    <property type="match status" value="1"/>
</dbReference>
<dbReference type="SMART" id="SM00271">
    <property type="entry name" value="DnaJ"/>
    <property type="match status" value="1"/>
</dbReference>
<dbReference type="InterPro" id="IPR036869">
    <property type="entry name" value="J_dom_sf"/>
</dbReference>
<keyword evidence="3" id="KW-0472">Membrane</keyword>
<organism evidence="5 6">
    <name type="scientific">Spiroplasma gladiatoris</name>
    <dbReference type="NCBI Taxonomy" id="2143"/>
    <lineage>
        <taxon>Bacteria</taxon>
        <taxon>Bacillati</taxon>
        <taxon>Mycoplasmatota</taxon>
        <taxon>Mollicutes</taxon>
        <taxon>Entomoplasmatales</taxon>
        <taxon>Spiroplasmataceae</taxon>
        <taxon>Spiroplasma</taxon>
    </lineage>
</organism>
<gene>
    <name evidence="5" type="ORF">SGLAD_v1c08620</name>
</gene>
<accession>A0A4P7AIQ0</accession>
<dbReference type="GO" id="GO:0051082">
    <property type="term" value="F:unfolded protein binding"/>
    <property type="evidence" value="ECO:0007669"/>
    <property type="project" value="TreeGrafter"/>
</dbReference>
<feature type="transmembrane region" description="Helical" evidence="3">
    <location>
        <begin position="12"/>
        <end position="28"/>
    </location>
</feature>
<dbReference type="AlphaFoldDB" id="A0A4P7AIQ0"/>
<feature type="region of interest" description="Disordered" evidence="2">
    <location>
        <begin position="28"/>
        <end position="53"/>
    </location>
</feature>
<evidence type="ECO:0000256" key="2">
    <source>
        <dbReference type="SAM" id="MobiDB-lite"/>
    </source>
</evidence>
<dbReference type="Proteomes" id="UP000294309">
    <property type="component" value="Chromosome"/>
</dbReference>
<dbReference type="SUPFAM" id="SSF46565">
    <property type="entry name" value="Chaperone J-domain"/>
    <property type="match status" value="1"/>
</dbReference>
<dbReference type="Pfam" id="PF00226">
    <property type="entry name" value="DnaJ"/>
    <property type="match status" value="1"/>
</dbReference>
<keyword evidence="3" id="KW-0812">Transmembrane</keyword>
<proteinExistence type="predicted"/>
<dbReference type="PROSITE" id="PS50076">
    <property type="entry name" value="DNAJ_2"/>
    <property type="match status" value="1"/>
</dbReference>
<dbReference type="GO" id="GO:0005737">
    <property type="term" value="C:cytoplasm"/>
    <property type="evidence" value="ECO:0007669"/>
    <property type="project" value="TreeGrafter"/>
</dbReference>
<keyword evidence="1" id="KW-0143">Chaperone</keyword>
<dbReference type="Gene3D" id="1.10.287.110">
    <property type="entry name" value="DnaJ domain"/>
    <property type="match status" value="1"/>
</dbReference>
<dbReference type="GO" id="GO:0042026">
    <property type="term" value="P:protein refolding"/>
    <property type="evidence" value="ECO:0007669"/>
    <property type="project" value="TreeGrafter"/>
</dbReference>
<dbReference type="PRINTS" id="PR00625">
    <property type="entry name" value="JDOMAIN"/>
</dbReference>
<dbReference type="RefSeq" id="WP_134298026.1">
    <property type="nucleotide sequence ID" value="NZ_CP038013.1"/>
</dbReference>
<evidence type="ECO:0000256" key="1">
    <source>
        <dbReference type="ARBA" id="ARBA00023186"/>
    </source>
</evidence>
<feature type="compositionally biased region" description="Basic and acidic residues" evidence="2">
    <location>
        <begin position="34"/>
        <end position="46"/>
    </location>
</feature>
<evidence type="ECO:0000256" key="3">
    <source>
        <dbReference type="SAM" id="Phobius"/>
    </source>
</evidence>
<evidence type="ECO:0000313" key="6">
    <source>
        <dbReference type="Proteomes" id="UP000294309"/>
    </source>
</evidence>
<dbReference type="PANTHER" id="PTHR43096">
    <property type="entry name" value="DNAJ HOMOLOG 1, MITOCHONDRIAL-RELATED"/>
    <property type="match status" value="1"/>
</dbReference>
<reference evidence="5 6" key="1">
    <citation type="submission" date="2019-03" db="EMBL/GenBank/DDBJ databases">
        <title>Complete genome sequence of Spiroplasma gladiatoris TG-1 (DSM 22552).</title>
        <authorList>
            <person name="Lin Y.-C."/>
            <person name="Chou L."/>
            <person name="Kuo C.-H."/>
        </authorList>
    </citation>
    <scope>NUCLEOTIDE SEQUENCE [LARGE SCALE GENOMIC DNA]</scope>
    <source>
        <strain evidence="5 6">TG-1</strain>
    </source>
</reference>